<reference evidence="8" key="1">
    <citation type="submission" date="2016-03" db="EMBL/GenBank/DDBJ databases">
        <authorList>
            <person name="Devillers Hugo."/>
        </authorList>
    </citation>
    <scope>NUCLEOTIDE SEQUENCE [LARGE SCALE GENOMIC DNA]</scope>
</reference>
<dbReference type="EMBL" id="LT598482">
    <property type="protein sequence ID" value="SCU85951.1"/>
    <property type="molecule type" value="Genomic_DNA"/>
</dbReference>
<keyword evidence="3 5" id="KW-1133">Transmembrane helix</keyword>
<comment type="subcellular location">
    <subcellularLocation>
        <location evidence="1">Membrane</location>
        <topology evidence="1">Multi-pass membrane protein</topology>
    </subcellularLocation>
</comment>
<evidence type="ECO:0000256" key="2">
    <source>
        <dbReference type="ARBA" id="ARBA00022692"/>
    </source>
</evidence>
<dbReference type="Pfam" id="PF03124">
    <property type="entry name" value="EXS"/>
    <property type="match status" value="1"/>
</dbReference>
<evidence type="ECO:0000256" key="1">
    <source>
        <dbReference type="ARBA" id="ARBA00004141"/>
    </source>
</evidence>
<evidence type="ECO:0000313" key="8">
    <source>
        <dbReference type="Proteomes" id="UP000191144"/>
    </source>
</evidence>
<organism evidence="7 8">
    <name type="scientific">Lachancea meyersii CBS 8951</name>
    <dbReference type="NCBI Taxonomy" id="1266667"/>
    <lineage>
        <taxon>Eukaryota</taxon>
        <taxon>Fungi</taxon>
        <taxon>Dikarya</taxon>
        <taxon>Ascomycota</taxon>
        <taxon>Saccharomycotina</taxon>
        <taxon>Saccharomycetes</taxon>
        <taxon>Saccharomycetales</taxon>
        <taxon>Saccharomycetaceae</taxon>
        <taxon>Lachancea</taxon>
    </lineage>
</organism>
<accession>A0A1G4J7R0</accession>
<proteinExistence type="predicted"/>
<keyword evidence="4 5" id="KW-0472">Membrane</keyword>
<dbReference type="PANTHER" id="PTHR10783:SF46">
    <property type="entry name" value="PROTEIN ERD1 HOMOLOG 2"/>
    <property type="match status" value="1"/>
</dbReference>
<evidence type="ECO:0000259" key="6">
    <source>
        <dbReference type="PROSITE" id="PS51380"/>
    </source>
</evidence>
<dbReference type="AlphaFoldDB" id="A0A1G4J7R0"/>
<evidence type="ECO:0000256" key="5">
    <source>
        <dbReference type="SAM" id="Phobius"/>
    </source>
</evidence>
<feature type="transmembrane region" description="Helical" evidence="5">
    <location>
        <begin position="312"/>
        <end position="330"/>
    </location>
</feature>
<dbReference type="OrthoDB" id="2159384at2759"/>
<sequence>MATEELSRFQSLLPLPQRCIVLVVGGLWLWYWQVSILVRVYHIDISQLVLSHDPAEFTPRPSASRLVESTHRAVAQVTKIIVPWHILTCVLLQQCNADQKYAPETWMVCFLNIQPVCQLITIFAVLFSNSPMLVRCFKKILCLGNIEPKPLRNNYILITDSLTSYGKPLIDFGLYFCHLMENPLNERCIVTRSSLGLSINLDLMIGISPVMLRLLQCLREWKRSNSSKEALNALFNAFKYSLSLPLLMCTVYSRAYPGEKPENLIYWFMLLSSLYGFWWDLTMDWNLGIFNFSSPGMERNELLRSRRIYPKFAYYVAMVVDFTLRFIWFWELTSGASVFEGEVNIFFLQALELVRRWVWIFFKLEAEATSAEGLEKAQE</sequence>
<evidence type="ECO:0000256" key="4">
    <source>
        <dbReference type="ARBA" id="ARBA00023136"/>
    </source>
</evidence>
<dbReference type="PROSITE" id="PS51380">
    <property type="entry name" value="EXS"/>
    <property type="match status" value="1"/>
</dbReference>
<evidence type="ECO:0000256" key="3">
    <source>
        <dbReference type="ARBA" id="ARBA00022989"/>
    </source>
</evidence>
<keyword evidence="2 5" id="KW-0812">Transmembrane</keyword>
<dbReference type="GO" id="GO:0005737">
    <property type="term" value="C:cytoplasm"/>
    <property type="evidence" value="ECO:0007669"/>
    <property type="project" value="TreeGrafter"/>
</dbReference>
<dbReference type="InterPro" id="IPR004342">
    <property type="entry name" value="EXS_C"/>
</dbReference>
<evidence type="ECO:0000313" key="7">
    <source>
        <dbReference type="EMBL" id="SCU85951.1"/>
    </source>
</evidence>
<name>A0A1G4J7R0_9SACH</name>
<gene>
    <name evidence="7" type="ORF">LAME_0D03752G</name>
</gene>
<protein>
    <submittedName>
        <fullName evidence="7">LAME_0D03752g1_1</fullName>
    </submittedName>
</protein>
<feature type="domain" description="EXS" evidence="6">
    <location>
        <begin position="193"/>
        <end position="379"/>
    </location>
</feature>
<dbReference type="Proteomes" id="UP000191144">
    <property type="component" value="Chromosome D"/>
</dbReference>
<keyword evidence="8" id="KW-1185">Reference proteome</keyword>
<dbReference type="PANTHER" id="PTHR10783">
    <property type="entry name" value="XENOTROPIC AND POLYTROPIC RETROVIRUS RECEPTOR 1-RELATED"/>
    <property type="match status" value="1"/>
</dbReference>
<dbReference type="GO" id="GO:0016020">
    <property type="term" value="C:membrane"/>
    <property type="evidence" value="ECO:0007669"/>
    <property type="project" value="UniProtKB-SubCell"/>
</dbReference>
<feature type="transmembrane region" description="Helical" evidence="5">
    <location>
        <begin position="106"/>
        <end position="127"/>
    </location>
</feature>
<feature type="transmembrane region" description="Helical" evidence="5">
    <location>
        <begin position="20"/>
        <end position="41"/>
    </location>
</feature>